<reference evidence="2 3" key="1">
    <citation type="journal article" date="2013" name="Curr. Biol.">
        <title>The Genome of the Foraminiferan Reticulomyxa filosa.</title>
        <authorList>
            <person name="Glockner G."/>
            <person name="Hulsmann N."/>
            <person name="Schleicher M."/>
            <person name="Noegel A.A."/>
            <person name="Eichinger L."/>
            <person name="Gallinger C."/>
            <person name="Pawlowski J."/>
            <person name="Sierra R."/>
            <person name="Euteneuer U."/>
            <person name="Pillet L."/>
            <person name="Moustafa A."/>
            <person name="Platzer M."/>
            <person name="Groth M."/>
            <person name="Szafranski K."/>
            <person name="Schliwa M."/>
        </authorList>
    </citation>
    <scope>NUCLEOTIDE SEQUENCE [LARGE SCALE GENOMIC DNA]</scope>
</reference>
<sequence>MKNQNTPSPQSDRTEPLSSSSERSLSQEIENDDNPSPTKTLIISPTGSVRLHSSSPDKLENKVDVSINLLNRFKESCDDETFEDQKQCQNFRQLATIPEDDECDSELTDKSMERKIEQSRQLAAFLEDDECDSELTDKSMKQKIEQSRQIAAFLDDTECDSELMDTSMEQQIDQRIAQPIEPMEKKEPIELYDIQHINQPSYKSDVRYQSLNDVKVIMELDNNRMILDIVDHQVREMSPSVTMMEVDTPPPTPMQIDSPRLREQSYYLLYITSYQDSIATIYVATTNCITAACIDFEYVTIKDTITLECDVITTYDTADKDCITTAENGTIAIEDRATTTI</sequence>
<feature type="region of interest" description="Disordered" evidence="1">
    <location>
        <begin position="1"/>
        <end position="57"/>
    </location>
</feature>
<feature type="compositionally biased region" description="Polar residues" evidence="1">
    <location>
        <begin position="34"/>
        <end position="54"/>
    </location>
</feature>
<evidence type="ECO:0000313" key="3">
    <source>
        <dbReference type="Proteomes" id="UP000023152"/>
    </source>
</evidence>
<protein>
    <submittedName>
        <fullName evidence="2">Uncharacterized protein</fullName>
    </submittedName>
</protein>
<evidence type="ECO:0000313" key="2">
    <source>
        <dbReference type="EMBL" id="ETO24470.1"/>
    </source>
</evidence>
<comment type="caution">
    <text evidence="2">The sequence shown here is derived from an EMBL/GenBank/DDBJ whole genome shotgun (WGS) entry which is preliminary data.</text>
</comment>
<name>X6NDS4_RETFI</name>
<dbReference type="EMBL" id="ASPP01009204">
    <property type="protein sequence ID" value="ETO24470.1"/>
    <property type="molecule type" value="Genomic_DNA"/>
</dbReference>
<keyword evidence="3" id="KW-1185">Reference proteome</keyword>
<proteinExistence type="predicted"/>
<feature type="compositionally biased region" description="Polar residues" evidence="1">
    <location>
        <begin position="1"/>
        <end position="11"/>
    </location>
</feature>
<organism evidence="2 3">
    <name type="scientific">Reticulomyxa filosa</name>
    <dbReference type="NCBI Taxonomy" id="46433"/>
    <lineage>
        <taxon>Eukaryota</taxon>
        <taxon>Sar</taxon>
        <taxon>Rhizaria</taxon>
        <taxon>Retaria</taxon>
        <taxon>Foraminifera</taxon>
        <taxon>Monothalamids</taxon>
        <taxon>Reticulomyxidae</taxon>
        <taxon>Reticulomyxa</taxon>
    </lineage>
</organism>
<dbReference type="Proteomes" id="UP000023152">
    <property type="component" value="Unassembled WGS sequence"/>
</dbReference>
<evidence type="ECO:0000256" key="1">
    <source>
        <dbReference type="SAM" id="MobiDB-lite"/>
    </source>
</evidence>
<dbReference type="AlphaFoldDB" id="X6NDS4"/>
<feature type="compositionally biased region" description="Low complexity" evidence="1">
    <location>
        <begin position="17"/>
        <end position="26"/>
    </location>
</feature>
<gene>
    <name evidence="2" type="ORF">RFI_12686</name>
</gene>
<accession>X6NDS4</accession>